<evidence type="ECO:0000256" key="1">
    <source>
        <dbReference type="ARBA" id="ARBA00022705"/>
    </source>
</evidence>
<dbReference type="SUPFAM" id="SSF53098">
    <property type="entry name" value="Ribonuclease H-like"/>
    <property type="match status" value="1"/>
</dbReference>
<sequence length="353" mass="40202">MDNVSLNLVESVQDASNLMSWLGERRTWLGVDTETGGLDFYRNRLRLVQIGDANTGWAIPWEQWGGVAKEAIEKYDGLTAMHNSKFDLHYLEHNGVNYPRRGLHDTMPMVGLVEPAKAKSLKGAADRHISPAASYGAKVLRRIFTKNKWNWDTVPIEVPEYWSYGAMDPVLTARLAEIFYPKIEANGLTKAYNVEVALAQILCDMEAKGMLIDRKYCEEKSADLNLKEDELFYWFRDELGIKNPMSDANLITWFQSQGYVFTQLTEKGNISLDSDVLKEIATNAPTLGPTADAVDRLRDFHKMRVTYFDSFLKFADENDRIHTQINPMKAITARMSSERPNMQNIPARKHGKV</sequence>
<dbReference type="SUPFAM" id="SSF56672">
    <property type="entry name" value="DNA/RNA polymerases"/>
    <property type="match status" value="1"/>
</dbReference>
<proteinExistence type="predicted"/>
<feature type="domain" description="DNA-directed DNA polymerase family A palm" evidence="2">
    <location>
        <begin position="244"/>
        <end position="350"/>
    </location>
</feature>
<dbReference type="EMBL" id="LAZR01007629">
    <property type="protein sequence ID" value="KKM84005.1"/>
    <property type="molecule type" value="Genomic_DNA"/>
</dbReference>
<evidence type="ECO:0008006" key="5">
    <source>
        <dbReference type="Google" id="ProtNLM"/>
    </source>
</evidence>
<gene>
    <name evidence="4" type="ORF">LCGC14_1303530</name>
</gene>
<comment type="caution">
    <text evidence="4">The sequence shown here is derived from an EMBL/GenBank/DDBJ whole genome shotgun (WGS) entry which is preliminary data.</text>
</comment>
<dbReference type="GO" id="GO:0003677">
    <property type="term" value="F:DNA binding"/>
    <property type="evidence" value="ECO:0007669"/>
    <property type="project" value="InterPro"/>
</dbReference>
<name>A0A0F9N5J7_9ZZZZ</name>
<evidence type="ECO:0000313" key="4">
    <source>
        <dbReference type="EMBL" id="KKM84005.1"/>
    </source>
</evidence>
<keyword evidence="1" id="KW-0235">DNA replication</keyword>
<protein>
    <recommendedName>
        <fullName evidence="5">3'-5' exonuclease domain-containing protein</fullName>
    </recommendedName>
</protein>
<feature type="domain" description="3'-5' exonuclease" evidence="3">
    <location>
        <begin position="27"/>
        <end position="183"/>
    </location>
</feature>
<reference evidence="4" key="1">
    <citation type="journal article" date="2015" name="Nature">
        <title>Complex archaea that bridge the gap between prokaryotes and eukaryotes.</title>
        <authorList>
            <person name="Spang A."/>
            <person name="Saw J.H."/>
            <person name="Jorgensen S.L."/>
            <person name="Zaremba-Niedzwiedzka K."/>
            <person name="Martijn J."/>
            <person name="Lind A.E."/>
            <person name="van Eijk R."/>
            <person name="Schleper C."/>
            <person name="Guy L."/>
            <person name="Ettema T.J."/>
        </authorList>
    </citation>
    <scope>NUCLEOTIDE SEQUENCE</scope>
</reference>
<organism evidence="4">
    <name type="scientific">marine sediment metagenome</name>
    <dbReference type="NCBI Taxonomy" id="412755"/>
    <lineage>
        <taxon>unclassified sequences</taxon>
        <taxon>metagenomes</taxon>
        <taxon>ecological metagenomes</taxon>
    </lineage>
</organism>
<dbReference type="InterPro" id="IPR036397">
    <property type="entry name" value="RNaseH_sf"/>
</dbReference>
<dbReference type="PANTHER" id="PTHR10133">
    <property type="entry name" value="DNA POLYMERASE I"/>
    <property type="match status" value="1"/>
</dbReference>
<dbReference type="InterPro" id="IPR043502">
    <property type="entry name" value="DNA/RNA_pol_sf"/>
</dbReference>
<dbReference type="Pfam" id="PF01612">
    <property type="entry name" value="DNA_pol_A_exo1"/>
    <property type="match status" value="1"/>
</dbReference>
<dbReference type="Gene3D" id="1.20.1060.10">
    <property type="entry name" value="Taq DNA Polymerase, Chain T, domain 4"/>
    <property type="match status" value="1"/>
</dbReference>
<dbReference type="Pfam" id="PF00476">
    <property type="entry name" value="DNA_pol_A"/>
    <property type="match status" value="1"/>
</dbReference>
<dbReference type="InterPro" id="IPR002562">
    <property type="entry name" value="3'-5'_exonuclease_dom"/>
</dbReference>
<dbReference type="InterPro" id="IPR012337">
    <property type="entry name" value="RNaseH-like_sf"/>
</dbReference>
<evidence type="ECO:0000259" key="2">
    <source>
        <dbReference type="Pfam" id="PF00476"/>
    </source>
</evidence>
<dbReference type="GO" id="GO:0003887">
    <property type="term" value="F:DNA-directed DNA polymerase activity"/>
    <property type="evidence" value="ECO:0007669"/>
    <property type="project" value="InterPro"/>
</dbReference>
<dbReference type="GO" id="GO:0008408">
    <property type="term" value="F:3'-5' exonuclease activity"/>
    <property type="evidence" value="ECO:0007669"/>
    <property type="project" value="InterPro"/>
</dbReference>
<dbReference type="AlphaFoldDB" id="A0A0F9N5J7"/>
<dbReference type="GO" id="GO:0006261">
    <property type="term" value="P:DNA-templated DNA replication"/>
    <property type="evidence" value="ECO:0007669"/>
    <property type="project" value="InterPro"/>
</dbReference>
<dbReference type="InterPro" id="IPR001098">
    <property type="entry name" value="DNA-dir_DNA_pol_A_palm_dom"/>
</dbReference>
<feature type="non-terminal residue" evidence="4">
    <location>
        <position position="353"/>
    </location>
</feature>
<dbReference type="PANTHER" id="PTHR10133:SF27">
    <property type="entry name" value="DNA POLYMERASE NU"/>
    <property type="match status" value="1"/>
</dbReference>
<dbReference type="GO" id="GO:0006302">
    <property type="term" value="P:double-strand break repair"/>
    <property type="evidence" value="ECO:0007669"/>
    <property type="project" value="TreeGrafter"/>
</dbReference>
<dbReference type="InterPro" id="IPR002298">
    <property type="entry name" value="DNA_polymerase_A"/>
</dbReference>
<evidence type="ECO:0000259" key="3">
    <source>
        <dbReference type="Pfam" id="PF01612"/>
    </source>
</evidence>
<accession>A0A0F9N5J7</accession>
<dbReference type="Gene3D" id="3.30.420.10">
    <property type="entry name" value="Ribonuclease H-like superfamily/Ribonuclease H"/>
    <property type="match status" value="1"/>
</dbReference>